<comment type="subunit">
    <text evidence="2">Monomer.</text>
</comment>
<sequence length="343" mass="37057">MSHLAAIIPEARAPLKIEEVETPHPSTHEILVKNELIGVLPFDAKLAKNGILPLDYPAILGVSFGGTVTSVGAKVTKFKVGDKVAAVRLLGAFKPQYGVFQRYVVVHESTTSKIPDIVDLDIPVSLIGNLTTVVGFFTAFSELERPDFDSRPAAPRQKKRILVYGGTSSLGSFSVQYAAQAGYDVITTTSPKHQSFVLELGATQIIDHTQEEAEIVKQLVANGPYDIVFDSISVTKTINITAEVLNAQGGGYLYAVQPAYGPEKIPERVTRKYASWGRIPVEEKHAALLEWAFSHYLPNVVANGNVLALPIQHVAGGLDHLNEALDIVEKGVSGVKIAVRPCE</sequence>
<protein>
    <submittedName>
        <fullName evidence="5">GroES-like protein</fullName>
    </submittedName>
</protein>
<keyword evidence="6" id="KW-1185">Reference proteome</keyword>
<dbReference type="STRING" id="1448308.A0A2T2N1K2"/>
<dbReference type="SMART" id="SM00829">
    <property type="entry name" value="PKS_ER"/>
    <property type="match status" value="1"/>
</dbReference>
<evidence type="ECO:0000256" key="1">
    <source>
        <dbReference type="ARBA" id="ARBA00008072"/>
    </source>
</evidence>
<proteinExistence type="inferred from homology"/>
<dbReference type="Pfam" id="PF00107">
    <property type="entry name" value="ADH_zinc_N"/>
    <property type="match status" value="1"/>
</dbReference>
<gene>
    <name evidence="5" type="ORF">BS50DRAFT_626763</name>
</gene>
<comment type="similarity">
    <text evidence="1">Belongs to the zinc-containing alcohol dehydrogenase family.</text>
</comment>
<dbReference type="Gene3D" id="3.40.50.720">
    <property type="entry name" value="NAD(P)-binding Rossmann-like Domain"/>
    <property type="match status" value="1"/>
</dbReference>
<dbReference type="CDD" id="cd08249">
    <property type="entry name" value="enoyl_reductase_like"/>
    <property type="match status" value="1"/>
</dbReference>
<evidence type="ECO:0000313" key="6">
    <source>
        <dbReference type="Proteomes" id="UP000240883"/>
    </source>
</evidence>
<dbReference type="GO" id="GO:0016651">
    <property type="term" value="F:oxidoreductase activity, acting on NAD(P)H"/>
    <property type="evidence" value="ECO:0007669"/>
    <property type="project" value="InterPro"/>
</dbReference>
<dbReference type="InterPro" id="IPR047122">
    <property type="entry name" value="Trans-enoyl_RdTase-like"/>
</dbReference>
<dbReference type="Pfam" id="PF08240">
    <property type="entry name" value="ADH_N"/>
    <property type="match status" value="1"/>
</dbReference>
<dbReference type="InterPro" id="IPR020843">
    <property type="entry name" value="ER"/>
</dbReference>
<dbReference type="InterPro" id="IPR013149">
    <property type="entry name" value="ADH-like_C"/>
</dbReference>
<dbReference type="InterPro" id="IPR011032">
    <property type="entry name" value="GroES-like_sf"/>
</dbReference>
<accession>A0A2T2N1K2</accession>
<name>A0A2T2N1K2_CORCC</name>
<dbReference type="AlphaFoldDB" id="A0A2T2N1K2"/>
<dbReference type="Gene3D" id="3.90.180.10">
    <property type="entry name" value="Medium-chain alcohol dehydrogenases, catalytic domain"/>
    <property type="match status" value="1"/>
</dbReference>
<reference evidence="5 6" key="1">
    <citation type="journal article" date="2018" name="Front. Microbiol.">
        <title>Genome-Wide Analysis of Corynespora cassiicola Leaf Fall Disease Putative Effectors.</title>
        <authorList>
            <person name="Lopez D."/>
            <person name="Ribeiro S."/>
            <person name="Label P."/>
            <person name="Fumanal B."/>
            <person name="Venisse J.S."/>
            <person name="Kohler A."/>
            <person name="de Oliveira R.R."/>
            <person name="Labutti K."/>
            <person name="Lipzen A."/>
            <person name="Lail K."/>
            <person name="Bauer D."/>
            <person name="Ohm R.A."/>
            <person name="Barry K.W."/>
            <person name="Spatafora J."/>
            <person name="Grigoriev I.V."/>
            <person name="Martin F.M."/>
            <person name="Pujade-Renaud V."/>
        </authorList>
    </citation>
    <scope>NUCLEOTIDE SEQUENCE [LARGE SCALE GENOMIC DNA]</scope>
    <source>
        <strain evidence="5 6">Philippines</strain>
    </source>
</reference>
<dbReference type="SUPFAM" id="SSF51735">
    <property type="entry name" value="NAD(P)-binding Rossmann-fold domains"/>
    <property type="match status" value="1"/>
</dbReference>
<dbReference type="Proteomes" id="UP000240883">
    <property type="component" value="Unassembled WGS sequence"/>
</dbReference>
<dbReference type="PANTHER" id="PTHR45348">
    <property type="entry name" value="HYPOTHETICAL OXIDOREDUCTASE (EUROFUNG)"/>
    <property type="match status" value="1"/>
</dbReference>
<organism evidence="5 6">
    <name type="scientific">Corynespora cassiicola Philippines</name>
    <dbReference type="NCBI Taxonomy" id="1448308"/>
    <lineage>
        <taxon>Eukaryota</taxon>
        <taxon>Fungi</taxon>
        <taxon>Dikarya</taxon>
        <taxon>Ascomycota</taxon>
        <taxon>Pezizomycotina</taxon>
        <taxon>Dothideomycetes</taxon>
        <taxon>Pleosporomycetidae</taxon>
        <taxon>Pleosporales</taxon>
        <taxon>Corynesporascaceae</taxon>
        <taxon>Corynespora</taxon>
    </lineage>
</organism>
<evidence type="ECO:0000313" key="5">
    <source>
        <dbReference type="EMBL" id="PSN59321.1"/>
    </source>
</evidence>
<dbReference type="InterPro" id="IPR013154">
    <property type="entry name" value="ADH-like_N"/>
</dbReference>
<dbReference type="OrthoDB" id="3509362at2759"/>
<evidence type="ECO:0000256" key="2">
    <source>
        <dbReference type="ARBA" id="ARBA00011245"/>
    </source>
</evidence>
<evidence type="ECO:0000256" key="3">
    <source>
        <dbReference type="ARBA" id="ARBA00023002"/>
    </source>
</evidence>
<feature type="domain" description="Enoyl reductase (ER)" evidence="4">
    <location>
        <begin position="10"/>
        <end position="328"/>
    </location>
</feature>
<dbReference type="InterPro" id="IPR036291">
    <property type="entry name" value="NAD(P)-bd_dom_sf"/>
</dbReference>
<dbReference type="PANTHER" id="PTHR45348:SF2">
    <property type="entry name" value="ZINC-TYPE ALCOHOL DEHYDROGENASE-LIKE PROTEIN C2E1P3.01"/>
    <property type="match status" value="1"/>
</dbReference>
<keyword evidence="3" id="KW-0560">Oxidoreductase</keyword>
<evidence type="ECO:0000259" key="4">
    <source>
        <dbReference type="SMART" id="SM00829"/>
    </source>
</evidence>
<dbReference type="SUPFAM" id="SSF50129">
    <property type="entry name" value="GroES-like"/>
    <property type="match status" value="1"/>
</dbReference>
<dbReference type="EMBL" id="KZ678157">
    <property type="protein sequence ID" value="PSN59321.1"/>
    <property type="molecule type" value="Genomic_DNA"/>
</dbReference>